<dbReference type="CDD" id="cd06193">
    <property type="entry name" value="siderophore_interacting"/>
    <property type="match status" value="1"/>
</dbReference>
<proteinExistence type="predicted"/>
<dbReference type="Gene3D" id="3.40.50.80">
    <property type="entry name" value="Nucleotide-binding domain of ferredoxin-NADP reductase (FNR) module"/>
    <property type="match status" value="1"/>
</dbReference>
<evidence type="ECO:0000256" key="1">
    <source>
        <dbReference type="SAM" id="MobiDB-lite"/>
    </source>
</evidence>
<dbReference type="InterPro" id="IPR039261">
    <property type="entry name" value="FNR_nucleotide-bd"/>
</dbReference>
<dbReference type="Pfam" id="PF04954">
    <property type="entry name" value="SIP"/>
    <property type="match status" value="1"/>
</dbReference>
<sequence length="327" mass="35052">MRAPGPRGRPGARRHRHRHHPGARPRRPREDPVTTTPATAVRDLSLPTEPGRADTPVLPATVTAVTSPAASIRRLTLSSPAFRDLVLTGPDEYLGLLMPEPGRAVPPVDPTGTNLRAAVNALPAHDRPLLRWYSVRNLRRDAVAPDGSPTGEIDVDVLVHGDSGPGSRWALRARPGRRCAVSPAGGIWCRASTRQLLVADPTAVPALRSILEFTRDHHPAELADLHVVVLASGPADLEPGLREEWEGSVGTLATVTGATVTEQAREVTTLLSGWAAAGHPATGAGYAWVCGEQGLCKDVRRVLVDTWGLAGADVRWVTYWILGRERP</sequence>
<feature type="region of interest" description="Disordered" evidence="1">
    <location>
        <begin position="1"/>
        <end position="55"/>
    </location>
</feature>
<evidence type="ECO:0000259" key="2">
    <source>
        <dbReference type="PROSITE" id="PS51384"/>
    </source>
</evidence>
<dbReference type="PANTHER" id="PTHR30157">
    <property type="entry name" value="FERRIC REDUCTASE, NADPH-DEPENDENT"/>
    <property type="match status" value="1"/>
</dbReference>
<dbReference type="SUPFAM" id="SSF63380">
    <property type="entry name" value="Riboflavin synthase domain-like"/>
    <property type="match status" value="1"/>
</dbReference>
<dbReference type="InterPro" id="IPR039374">
    <property type="entry name" value="SIP_fam"/>
</dbReference>
<feature type="domain" description="FAD-binding FR-type" evidence="2">
    <location>
        <begin position="55"/>
        <end position="191"/>
    </location>
</feature>
<dbReference type="EMBL" id="PQNK01000016">
    <property type="protein sequence ID" value="RRO85848.1"/>
    <property type="molecule type" value="Genomic_DNA"/>
</dbReference>
<dbReference type="Gene3D" id="2.40.30.10">
    <property type="entry name" value="Translation factors"/>
    <property type="match status" value="1"/>
</dbReference>
<accession>A0A3R8PFZ1</accession>
<evidence type="ECO:0000313" key="4">
    <source>
        <dbReference type="Proteomes" id="UP000276526"/>
    </source>
</evidence>
<dbReference type="PANTHER" id="PTHR30157:SF0">
    <property type="entry name" value="NADPH-DEPENDENT FERRIC-CHELATE REDUCTASE"/>
    <property type="match status" value="1"/>
</dbReference>
<dbReference type="PROSITE" id="PS51384">
    <property type="entry name" value="FAD_FR"/>
    <property type="match status" value="1"/>
</dbReference>
<reference evidence="3 4" key="1">
    <citation type="submission" date="2018-01" db="EMBL/GenBank/DDBJ databases">
        <title>Twenty Corynebacterium bovis Genomes.</title>
        <authorList>
            <person name="Gulvik C.A."/>
        </authorList>
    </citation>
    <scope>NUCLEOTIDE SEQUENCE [LARGE SCALE GENOMIC DNA]</scope>
    <source>
        <strain evidence="3 4">F6900</strain>
    </source>
</reference>
<dbReference type="InterPro" id="IPR017927">
    <property type="entry name" value="FAD-bd_FR_type"/>
</dbReference>
<dbReference type="Proteomes" id="UP000276526">
    <property type="component" value="Unassembled WGS sequence"/>
</dbReference>
<dbReference type="Pfam" id="PF08021">
    <property type="entry name" value="FAD_binding_9"/>
    <property type="match status" value="1"/>
</dbReference>
<name>A0A3R8PFZ1_9CORY</name>
<evidence type="ECO:0000313" key="3">
    <source>
        <dbReference type="EMBL" id="RRO85848.1"/>
    </source>
</evidence>
<organism evidence="3 4">
    <name type="scientific">Corynebacterium bovis</name>
    <dbReference type="NCBI Taxonomy" id="36808"/>
    <lineage>
        <taxon>Bacteria</taxon>
        <taxon>Bacillati</taxon>
        <taxon>Actinomycetota</taxon>
        <taxon>Actinomycetes</taxon>
        <taxon>Mycobacteriales</taxon>
        <taxon>Corynebacteriaceae</taxon>
        <taxon>Corynebacterium</taxon>
    </lineage>
</organism>
<dbReference type="InterPro" id="IPR013113">
    <property type="entry name" value="SIP_FAD-bd"/>
</dbReference>
<dbReference type="InterPro" id="IPR007037">
    <property type="entry name" value="SIP_rossman_dom"/>
</dbReference>
<dbReference type="AlphaFoldDB" id="A0A3R8PFZ1"/>
<gene>
    <name evidence="3" type="ORF">CXF48_09100</name>
</gene>
<dbReference type="GO" id="GO:0016491">
    <property type="term" value="F:oxidoreductase activity"/>
    <property type="evidence" value="ECO:0007669"/>
    <property type="project" value="InterPro"/>
</dbReference>
<feature type="compositionally biased region" description="Basic residues" evidence="1">
    <location>
        <begin position="10"/>
        <end position="27"/>
    </location>
</feature>
<dbReference type="InterPro" id="IPR017938">
    <property type="entry name" value="Riboflavin_synthase-like_b-brl"/>
</dbReference>
<protein>
    <submittedName>
        <fullName evidence="3">Siderophore-interacting protein</fullName>
    </submittedName>
</protein>
<comment type="caution">
    <text evidence="3">The sequence shown here is derived from an EMBL/GenBank/DDBJ whole genome shotgun (WGS) entry which is preliminary data.</text>
</comment>